<dbReference type="SUPFAM" id="SSF56935">
    <property type="entry name" value="Porins"/>
    <property type="match status" value="1"/>
</dbReference>
<feature type="signal peptide" evidence="12">
    <location>
        <begin position="1"/>
        <end position="33"/>
    </location>
</feature>
<name>A0ABV7EGC8_9SPHN</name>
<keyword evidence="3" id="KW-1134">Transmembrane beta strand</keyword>
<keyword evidence="4" id="KW-0410">Iron transport</keyword>
<evidence type="ECO:0000256" key="6">
    <source>
        <dbReference type="ARBA" id="ARBA00022729"/>
    </source>
</evidence>
<feature type="chain" id="PRO_5045730403" evidence="12">
    <location>
        <begin position="34"/>
        <end position="658"/>
    </location>
</feature>
<dbReference type="Proteomes" id="UP001595378">
    <property type="component" value="Unassembled WGS sequence"/>
</dbReference>
<keyword evidence="11" id="KW-0998">Cell outer membrane</keyword>
<comment type="caution">
    <text evidence="14">The sequence shown here is derived from an EMBL/GenBank/DDBJ whole genome shotgun (WGS) entry which is preliminary data.</text>
</comment>
<evidence type="ECO:0000256" key="7">
    <source>
        <dbReference type="ARBA" id="ARBA00023004"/>
    </source>
</evidence>
<dbReference type="InterPro" id="IPR039426">
    <property type="entry name" value="TonB-dep_rcpt-like"/>
</dbReference>
<reference evidence="15" key="1">
    <citation type="journal article" date="2019" name="Int. J. Syst. Evol. Microbiol.">
        <title>The Global Catalogue of Microorganisms (GCM) 10K type strain sequencing project: providing services to taxonomists for standard genome sequencing and annotation.</title>
        <authorList>
            <consortium name="The Broad Institute Genomics Platform"/>
            <consortium name="The Broad Institute Genome Sequencing Center for Infectious Disease"/>
            <person name="Wu L."/>
            <person name="Ma J."/>
        </authorList>
    </citation>
    <scope>NUCLEOTIDE SEQUENCE [LARGE SCALE GENOMIC DNA]</scope>
    <source>
        <strain evidence="15">KCTC 52606</strain>
    </source>
</reference>
<keyword evidence="10" id="KW-0472">Membrane</keyword>
<organism evidence="14 15">
    <name type="scientific">Alteraurantiacibacter lauratis</name>
    <dbReference type="NCBI Taxonomy" id="2054627"/>
    <lineage>
        <taxon>Bacteria</taxon>
        <taxon>Pseudomonadati</taxon>
        <taxon>Pseudomonadota</taxon>
        <taxon>Alphaproteobacteria</taxon>
        <taxon>Sphingomonadales</taxon>
        <taxon>Erythrobacteraceae</taxon>
        <taxon>Alteraurantiacibacter</taxon>
    </lineage>
</organism>
<accession>A0ABV7EGC8</accession>
<evidence type="ECO:0000256" key="10">
    <source>
        <dbReference type="ARBA" id="ARBA00023136"/>
    </source>
</evidence>
<keyword evidence="15" id="KW-1185">Reference proteome</keyword>
<protein>
    <submittedName>
        <fullName evidence="14">TonB-dependent receptor domain-containing protein</fullName>
    </submittedName>
</protein>
<dbReference type="PANTHER" id="PTHR32552">
    <property type="entry name" value="FERRICHROME IRON RECEPTOR-RELATED"/>
    <property type="match status" value="1"/>
</dbReference>
<evidence type="ECO:0000256" key="1">
    <source>
        <dbReference type="ARBA" id="ARBA00004571"/>
    </source>
</evidence>
<evidence type="ECO:0000313" key="15">
    <source>
        <dbReference type="Proteomes" id="UP001595378"/>
    </source>
</evidence>
<evidence type="ECO:0000256" key="2">
    <source>
        <dbReference type="ARBA" id="ARBA00022448"/>
    </source>
</evidence>
<evidence type="ECO:0000313" key="14">
    <source>
        <dbReference type="EMBL" id="MFC3100440.1"/>
    </source>
</evidence>
<keyword evidence="9" id="KW-0798">TonB box</keyword>
<keyword evidence="6 12" id="KW-0732">Signal</keyword>
<evidence type="ECO:0000256" key="4">
    <source>
        <dbReference type="ARBA" id="ARBA00022496"/>
    </source>
</evidence>
<evidence type="ECO:0000256" key="5">
    <source>
        <dbReference type="ARBA" id="ARBA00022692"/>
    </source>
</evidence>
<keyword evidence="2" id="KW-0813">Transport</keyword>
<evidence type="ECO:0000256" key="3">
    <source>
        <dbReference type="ARBA" id="ARBA00022452"/>
    </source>
</evidence>
<evidence type="ECO:0000259" key="13">
    <source>
        <dbReference type="Pfam" id="PF00593"/>
    </source>
</evidence>
<keyword evidence="8" id="KW-0406">Ion transport</keyword>
<gene>
    <name evidence="14" type="ORF">ACFODK_06000</name>
</gene>
<dbReference type="RefSeq" id="WP_336917694.1">
    <property type="nucleotide sequence ID" value="NZ_JBANRN010000002.1"/>
</dbReference>
<proteinExistence type="predicted"/>
<evidence type="ECO:0000256" key="12">
    <source>
        <dbReference type="SAM" id="SignalP"/>
    </source>
</evidence>
<sequence>MTLLIGSARISGRPRLRTAVLPLLALAQLPCHAVQAQVSRTEDNAITNADDAFGQSVGNERVGLYGADDVRGFNPTEAGNARIEGLYFVQASSPGGRAISGNSIRVGLSAQGYPFPAPTGIVDYTLFRNFGGLGGNLRLEYGQYGSPILLADAQLPLGADAGVTLSLNLREQERHEGGRANNMGFGATAAVRPWEGAQIIAFASEFRFWKDPAPPVSFPDGDFLPPKYKRRELLSQPWALRDNSNSLFGAVAKLPFGDWRVDAGIFQSGRRVPETYADLFTRLRPDGTTPARVIVANGNNRHDETSGEVRLTRSLVTGQVAHKLMVSARGRRGERVFGGPQRINLGESTLLAPDFRDPPAIMLGPDNIDRVRQGSLGLAWSATAPGRFSIDGSVTQWRYRKDVDFGPPAREDVLVRDTPTTGSLTGSVFLTRDLVLFGGHVRGFEEALVAPEVAVNQGDAPPALRTRQSDIGLRYALPGNIRLVAALFTISKPYFNLDENQVFRELGSNTNRGAELSLAGQLLPGLNIVAGAVLLDSRITSPLVDAGIIGSRPIGTARRRMIFDADWRLDGGDSPFSFDISVNGLSAQVGNAAGTLLAPANTTLDLGMRYRFTIGSVTALLRGQVFNIANSYGWTVSSSGAFQYRPRRHASLALIMDI</sequence>
<keyword evidence="7" id="KW-0408">Iron</keyword>
<evidence type="ECO:0000256" key="9">
    <source>
        <dbReference type="ARBA" id="ARBA00023077"/>
    </source>
</evidence>
<feature type="domain" description="TonB-dependent receptor-like beta-barrel" evidence="13">
    <location>
        <begin position="301"/>
        <end position="627"/>
    </location>
</feature>
<dbReference type="PANTHER" id="PTHR32552:SF68">
    <property type="entry name" value="FERRICHROME OUTER MEMBRANE TRANSPORTER_PHAGE RECEPTOR"/>
    <property type="match status" value="1"/>
</dbReference>
<keyword evidence="14" id="KW-0675">Receptor</keyword>
<dbReference type="Gene3D" id="2.40.170.20">
    <property type="entry name" value="TonB-dependent receptor, beta-barrel domain"/>
    <property type="match status" value="1"/>
</dbReference>
<dbReference type="Pfam" id="PF00593">
    <property type="entry name" value="TonB_dep_Rec_b-barrel"/>
    <property type="match status" value="1"/>
</dbReference>
<dbReference type="InterPro" id="IPR000531">
    <property type="entry name" value="Beta-barrel_TonB"/>
</dbReference>
<keyword evidence="5" id="KW-0812">Transmembrane</keyword>
<dbReference type="InterPro" id="IPR036942">
    <property type="entry name" value="Beta-barrel_TonB_sf"/>
</dbReference>
<evidence type="ECO:0000256" key="8">
    <source>
        <dbReference type="ARBA" id="ARBA00023065"/>
    </source>
</evidence>
<comment type="subcellular location">
    <subcellularLocation>
        <location evidence="1">Cell outer membrane</location>
        <topology evidence="1">Multi-pass membrane protein</topology>
    </subcellularLocation>
</comment>
<evidence type="ECO:0000256" key="11">
    <source>
        <dbReference type="ARBA" id="ARBA00023237"/>
    </source>
</evidence>
<dbReference type="EMBL" id="JBHRSU010000005">
    <property type="protein sequence ID" value="MFC3100440.1"/>
    <property type="molecule type" value="Genomic_DNA"/>
</dbReference>